<name>A0AAU6PXV0_9CAUD</name>
<evidence type="ECO:0000313" key="1">
    <source>
        <dbReference type="EMBL" id="WYD65294.1"/>
    </source>
</evidence>
<dbReference type="EMBL" id="OR979723">
    <property type="protein sequence ID" value="WYD65294.1"/>
    <property type="molecule type" value="Genomic_DNA"/>
</dbReference>
<dbReference type="InterPro" id="IPR020049">
    <property type="entry name" value="Major_capsid-like"/>
</dbReference>
<gene>
    <name evidence="1" type="ORF">ETEP102_29</name>
</gene>
<organism evidence="1">
    <name type="scientific">Escherichia phage ETEP102</name>
    <dbReference type="NCBI Taxonomy" id="3117680"/>
    <lineage>
        <taxon>Viruses</taxon>
        <taxon>Duplodnaviria</taxon>
        <taxon>Heunggongvirae</taxon>
        <taxon>Uroviricota</taxon>
        <taxon>Caudoviricetes</taxon>
    </lineage>
</organism>
<reference evidence="1" key="1">
    <citation type="submission" date="2023-12" db="EMBL/GenBank/DDBJ databases">
        <title>Determinants of phage host range in porcine enterotoxigenic Escherichia coli.</title>
        <authorList>
            <person name="Gambino M."/>
            <person name="Broensted L."/>
        </authorList>
    </citation>
    <scope>NUCLEOTIDE SEQUENCE</scope>
</reference>
<dbReference type="Pfam" id="PF09950">
    <property type="entry name" value="Major_capside"/>
    <property type="match status" value="1"/>
</dbReference>
<accession>A0AAU6PXV0</accession>
<protein>
    <submittedName>
        <fullName evidence="1">Major capsid protein</fullName>
    </submittedName>
</protein>
<proteinExistence type="predicted"/>
<dbReference type="PIRSF" id="PIRSF029202">
    <property type="entry name" value="UCP029202"/>
    <property type="match status" value="1"/>
</dbReference>
<sequence length="316" mass="34640">MTIKFDAEKEKIINHLREMGVEKADAAGIWTVKQLIATLNRAYEKEYPDNSVVKIFPVSNEIPSHAKYFEYPEFDGVSIAQIIADYSDDLPLVDAFMTEKQGKVFRFGNAFLISTDEIMAGAATGQSLSARKQALAFEAHDNLLDKLVWKGSSPHGIKSVFNADNVNQVEANPTGWASAADAVADVTNMIDAIETATQGLHSATHIILPASARRLMQVLVPMTTISYGELFTRNNPGVSVRYLQFLDNYDDAGGKAALAFEYDPLNLAIEIPEATNVLPGQPKDLHFKYPVTSKSTGLIIFRPLTVSVLKGITYPA</sequence>